<proteinExistence type="predicted"/>
<sequence length="982" mass="109085">MDVPLWRRRWWQATATACLAMLLICGGFLPRMAARSGGAPVPIDRDPRTLELGRPSDLPLPSRVSVAQFEKELFTFLNERKYVALGWRRDKSVRDTGPYIEGRSFGTHPAVRVYYSPGVMRWLLNGRAGTIPDGEMIIKEQYPAPAIRHRATLEGDLPYSLESWTVMVKDAAGSHDGWFWSNPAKGQRVVDNHRYPFADPISGFGLACIRCHAATQSPGAEPAHPANEFTFAALRNIEGFPGTPLTFKTDDSWRRGAKEETTEAVAKTTAAADSGLDPLREFGRLDAAPGFPSFFDAIKLAERSQLSVFPPVTHDWVVSSRDRSQEFLTSNQCMSCHAGLLAPFGPTMFVPTSANVEYGAKGWDVSPYGEWRWTPMGLAGRDPIVYAQIESEVSSLCKQFESEPSRANQLCATLADTCMRCHGSMGKRQFAIDHPEASTFSVDHIHEVADPAAHLGHGGSKYGALARDGVGCLICHRMQPPSQPASDHRPYLQYFLETSNTGNFQLGKKGEIYGPYPDNEIASYAMEHATGLKPKHNAFLKSSQLCASCHTVVLPNVDRPLDLADRSHSADELTRGEVVPEFRKFHHHIEQATYLEWLNSEFENEINLQNPRAKSCQDCHMSRGLKDEKHGLDIAQLQTKIAVIQDTTYPEAENLVASDRLQIRSRDQGFRRHNFSGLNAFLLEMFNQFDDVLGVPKADYMTGSKQGIDHAVDHIARTARDDVASLAVEANWQGPNRLTARVVVANKVGHRFPSGVGFRRAFLELKIVETAVEAGGTERTVWASGLTNDQGVLLGADGQPLPTEFFARDPKTGRQRFQQHHEVITSPEQVQVYETLLHDAKGEFTTSFVRSCETIKDNRLLPRGWRREGPGPALAGRYLKATQPGPIAAEDPRYQDGSGSDEVAYHVELPNPIDPSRLQVRATLYYQAIPPYYLRNLFETAPDGPATRRLHHLTSQLNLKGTAIEDWKLPITSASCAVQSRP</sequence>
<dbReference type="Gene3D" id="3.50.70.20">
    <property type="entry name" value="Cytochrome P460"/>
    <property type="match status" value="1"/>
</dbReference>
<dbReference type="PANTHER" id="PTHR35038">
    <property type="entry name" value="DISSIMILATORY SULFITE REDUCTASE SIRA"/>
    <property type="match status" value="1"/>
</dbReference>
<dbReference type="InterPro" id="IPR051829">
    <property type="entry name" value="Multiheme_Cytochr_ET"/>
</dbReference>
<dbReference type="EMBL" id="CP155447">
    <property type="protein sequence ID" value="XBH01726.1"/>
    <property type="molecule type" value="Genomic_DNA"/>
</dbReference>
<accession>A0AAU7CAI3</accession>
<dbReference type="PANTHER" id="PTHR35038:SF8">
    <property type="entry name" value="C-TYPE POLYHEME CYTOCHROME OMCC"/>
    <property type="match status" value="1"/>
</dbReference>
<dbReference type="RefSeq" id="WP_406694471.1">
    <property type="nucleotide sequence ID" value="NZ_CP155447.1"/>
</dbReference>
<evidence type="ECO:0000256" key="1">
    <source>
        <dbReference type="ARBA" id="ARBA00022729"/>
    </source>
</evidence>
<dbReference type="Gene3D" id="1.10.1130.10">
    <property type="entry name" value="Flavocytochrome C3, Chain A"/>
    <property type="match status" value="1"/>
</dbReference>
<gene>
    <name evidence="2" type="ORF">V5E97_25695</name>
</gene>
<evidence type="ECO:0008006" key="3">
    <source>
        <dbReference type="Google" id="ProtNLM"/>
    </source>
</evidence>
<keyword evidence="1" id="KW-0732">Signal</keyword>
<dbReference type="InterPro" id="IPR038142">
    <property type="entry name" value="Cytochrome_P460_sp"/>
</dbReference>
<evidence type="ECO:0000313" key="2">
    <source>
        <dbReference type="EMBL" id="XBH01726.1"/>
    </source>
</evidence>
<organism evidence="2">
    <name type="scientific">Singulisphaera sp. Ch08</name>
    <dbReference type="NCBI Taxonomy" id="3120278"/>
    <lineage>
        <taxon>Bacteria</taxon>
        <taxon>Pseudomonadati</taxon>
        <taxon>Planctomycetota</taxon>
        <taxon>Planctomycetia</taxon>
        <taxon>Isosphaerales</taxon>
        <taxon>Isosphaeraceae</taxon>
        <taxon>Singulisphaera</taxon>
    </lineage>
</organism>
<reference evidence="2" key="1">
    <citation type="submission" date="2024-05" db="EMBL/GenBank/DDBJ databases">
        <title>Planctomycetes of the genus Singulisphaera possess chitinolytic capabilities.</title>
        <authorList>
            <person name="Ivanova A."/>
        </authorList>
    </citation>
    <scope>NUCLEOTIDE SEQUENCE</scope>
    <source>
        <strain evidence="2">Ch08T</strain>
    </source>
</reference>
<name>A0AAU7CAI3_9BACT</name>
<protein>
    <recommendedName>
        <fullName evidence="3">Cytochrome P460 domain-containing protein</fullName>
    </recommendedName>
</protein>
<dbReference type="InterPro" id="IPR036280">
    <property type="entry name" value="Multihaem_cyt_sf"/>
</dbReference>
<dbReference type="AlphaFoldDB" id="A0AAU7CAI3"/>
<dbReference type="SUPFAM" id="SSF48695">
    <property type="entry name" value="Multiheme cytochromes"/>
    <property type="match status" value="2"/>
</dbReference>